<reference evidence="1 2" key="1">
    <citation type="submission" date="2018-07" db="EMBL/GenBank/DDBJ databases">
        <title>Genomic Encyclopedia of Type Strains, Phase IV (KMG-IV): sequencing the most valuable type-strain genomes for metagenomic binning, comparative biology and taxonomic classification.</title>
        <authorList>
            <person name="Goeker M."/>
        </authorList>
    </citation>
    <scope>NUCLEOTIDE SEQUENCE [LARGE SCALE GENOMIC DNA]</scope>
    <source>
        <strain evidence="1 2">DSM 101478</strain>
    </source>
</reference>
<evidence type="ECO:0000313" key="2">
    <source>
        <dbReference type="Proteomes" id="UP000255317"/>
    </source>
</evidence>
<dbReference type="AlphaFoldDB" id="A0A370Q3P2"/>
<proteinExistence type="predicted"/>
<accession>A0A370Q3P2</accession>
<dbReference type="EMBL" id="QRAO01000009">
    <property type="protein sequence ID" value="RDK82982.1"/>
    <property type="molecule type" value="Genomic_DNA"/>
</dbReference>
<sequence length="69" mass="8008">MVRAHLQGRQIFKFGLLRKKSNKKNLKIRLVLNRMDSVQISPTILIQDRCGAFKKKIEIQKKLSESGNN</sequence>
<comment type="caution">
    <text evidence="1">The sequence shown here is derived from an EMBL/GenBank/DDBJ whole genome shotgun (WGS) entry which is preliminary data.</text>
</comment>
<organism evidence="1 2">
    <name type="scientific">Marinirhabdus gelatinilytica</name>
    <dbReference type="NCBI Taxonomy" id="1703343"/>
    <lineage>
        <taxon>Bacteria</taxon>
        <taxon>Pseudomonadati</taxon>
        <taxon>Bacteroidota</taxon>
        <taxon>Flavobacteriia</taxon>
        <taxon>Flavobacteriales</taxon>
        <taxon>Flavobacteriaceae</taxon>
    </lineage>
</organism>
<evidence type="ECO:0000313" key="1">
    <source>
        <dbReference type="EMBL" id="RDK82982.1"/>
    </source>
</evidence>
<protein>
    <submittedName>
        <fullName evidence="1">Uncharacterized protein</fullName>
    </submittedName>
</protein>
<dbReference type="Proteomes" id="UP000255317">
    <property type="component" value="Unassembled WGS sequence"/>
</dbReference>
<keyword evidence="2" id="KW-1185">Reference proteome</keyword>
<gene>
    <name evidence="1" type="ORF">C8D94_1092</name>
</gene>
<name>A0A370Q3P2_9FLAO</name>